<organism evidence="3 4">
    <name type="scientific">Streptomyces agglomeratus</name>
    <dbReference type="NCBI Taxonomy" id="285458"/>
    <lineage>
        <taxon>Bacteria</taxon>
        <taxon>Bacillati</taxon>
        <taxon>Actinomycetota</taxon>
        <taxon>Actinomycetes</taxon>
        <taxon>Kitasatosporales</taxon>
        <taxon>Streptomycetaceae</taxon>
        <taxon>Streptomyces</taxon>
    </lineage>
</organism>
<evidence type="ECO:0000259" key="1">
    <source>
        <dbReference type="Pfam" id="PF00723"/>
    </source>
</evidence>
<dbReference type="Pfam" id="PF00723">
    <property type="entry name" value="Glyco_hydro_15"/>
    <property type="match status" value="1"/>
</dbReference>
<dbReference type="InterPro" id="IPR045582">
    <property type="entry name" value="Trehalase-like_N"/>
</dbReference>
<dbReference type="GO" id="GO:0004553">
    <property type="term" value="F:hydrolase activity, hydrolyzing O-glycosyl compounds"/>
    <property type="evidence" value="ECO:0007669"/>
    <property type="project" value="TreeGrafter"/>
</dbReference>
<dbReference type="STRING" id="285458.BGM19_34435"/>
<keyword evidence="4" id="KW-1185">Reference proteome</keyword>
<dbReference type="GO" id="GO:0005975">
    <property type="term" value="P:carbohydrate metabolic process"/>
    <property type="evidence" value="ECO:0007669"/>
    <property type="project" value="InterPro"/>
</dbReference>
<sequence length="600" mass="65451">MARTGGYVPLREYAVIGDGRTAALVARDGSVDWLGLPDMDSPAVFGAVLDADRGGRFSLEPAVAYRSDRRYLPGTNVLETTFVTSQGTARVTDALTLHDEVALAPMRELQRRVDGVSGAVPMRWSVRPRFGYGTRTTRLLRRAGVPMATTGSDALAICSWGAGEPQCGVDAISGSFLVTAGGSALIAMPFAHQEPLVLPARAECDARRERTCAAWRHWADDRIYTGRWSQAVMRSLLILKLLVFAPSGAVAAAVTTSLPEHVGGERNWDYRFSWVRDSAFTLAAFLQLGCPTEAHAYFWWLMHASQLTHPRLQVLYRLDGRAATTEKDLPWEGYCGSSPVRIGNAAAGQLQLDTYGELMQTAWLYARATGRLDADIGRRLAELADLVCATWREPDSGIWEVRSAPRHFTQSKMMCWVALDRAAHLAERSLIPDRHLARWQSTRREIATFIETRCVSPRRNCYARAAGSEDLDAAVLLGHLYGYDGDVQRMRATITALGQELRHGPFVDRYSGEDGLSGAEGAFLTCSFWLAESLARTGQLAQAAALMDDLVHLANDVGLYSEEIDPATGDFLGNLPQGLSHLAVISAACAINGAYKEAGG</sequence>
<evidence type="ECO:0000313" key="3">
    <source>
        <dbReference type="EMBL" id="OEJ29166.1"/>
    </source>
</evidence>
<dbReference type="PANTHER" id="PTHR31616">
    <property type="entry name" value="TREHALASE"/>
    <property type="match status" value="1"/>
</dbReference>
<protein>
    <submittedName>
        <fullName evidence="3">Glycosyl hydrolase</fullName>
    </submittedName>
</protein>
<feature type="domain" description="Trehalase-like N-terminal" evidence="2">
    <location>
        <begin position="9"/>
        <end position="143"/>
    </location>
</feature>
<dbReference type="PANTHER" id="PTHR31616:SF0">
    <property type="entry name" value="GLUCAN 1,4-ALPHA-GLUCOSIDASE"/>
    <property type="match status" value="1"/>
</dbReference>
<comment type="caution">
    <text evidence="3">The sequence shown here is derived from an EMBL/GenBank/DDBJ whole genome shotgun (WGS) entry which is preliminary data.</text>
</comment>
<evidence type="ECO:0000259" key="2">
    <source>
        <dbReference type="Pfam" id="PF19291"/>
    </source>
</evidence>
<name>A0A1E5PI37_9ACTN</name>
<dbReference type="InterPro" id="IPR011613">
    <property type="entry name" value="GH15-like"/>
</dbReference>
<dbReference type="SUPFAM" id="SSF48208">
    <property type="entry name" value="Six-hairpin glycosidases"/>
    <property type="match status" value="1"/>
</dbReference>
<keyword evidence="3" id="KW-0378">Hydrolase</keyword>
<accession>A0A1E5PI37</accession>
<dbReference type="EMBL" id="MEHJ01000001">
    <property type="protein sequence ID" value="OEJ29166.1"/>
    <property type="molecule type" value="Genomic_DNA"/>
</dbReference>
<dbReference type="Gene3D" id="1.50.10.10">
    <property type="match status" value="1"/>
</dbReference>
<dbReference type="InterPro" id="IPR008928">
    <property type="entry name" value="6-hairpin_glycosidase_sf"/>
</dbReference>
<feature type="domain" description="GH15-like" evidence="1">
    <location>
        <begin position="229"/>
        <end position="588"/>
    </location>
</feature>
<proteinExistence type="predicted"/>
<reference evidence="3 4" key="1">
    <citation type="submission" date="2016-08" db="EMBL/GenBank/DDBJ databases">
        <title>Complete genome sequence of Streptomyces agglomeratus strain 6-3-2, a novel anti-MRSA actinomycete isolated from Wuli of Tebit, China.</title>
        <authorList>
            <person name="Chen X."/>
        </authorList>
    </citation>
    <scope>NUCLEOTIDE SEQUENCE [LARGE SCALE GENOMIC DNA]</scope>
    <source>
        <strain evidence="3 4">6-3-2</strain>
    </source>
</reference>
<dbReference type="Pfam" id="PF19291">
    <property type="entry name" value="TREH_N"/>
    <property type="match status" value="1"/>
</dbReference>
<evidence type="ECO:0000313" key="4">
    <source>
        <dbReference type="Proteomes" id="UP000095759"/>
    </source>
</evidence>
<gene>
    <name evidence="3" type="ORF">AS594_02375</name>
</gene>
<dbReference type="Proteomes" id="UP000095759">
    <property type="component" value="Unassembled WGS sequence"/>
</dbReference>
<dbReference type="AlphaFoldDB" id="A0A1E5PI37"/>
<dbReference type="InterPro" id="IPR012341">
    <property type="entry name" value="6hp_glycosidase-like_sf"/>
</dbReference>